<dbReference type="Pfam" id="PF01494">
    <property type="entry name" value="FAD_binding_3"/>
    <property type="match status" value="1"/>
</dbReference>
<reference evidence="4 5" key="1">
    <citation type="journal article" date="2021" name="Int. J. Syst. Evol. Microbiol.">
        <title>Pseudomonas lactucae sp. nov., a pathogen causing bacterial rot of lettuce in Japan.</title>
        <authorList>
            <person name="Sawada H."/>
            <person name="Fujikawa T."/>
            <person name="Satou M."/>
        </authorList>
    </citation>
    <scope>NUCLEOTIDE SEQUENCE [LARGE SCALE GENOMIC DNA]</scope>
    <source>
        <strain evidence="4 5">MAFF 301381</strain>
    </source>
</reference>
<dbReference type="PRINTS" id="PR00420">
    <property type="entry name" value="RNGMNOXGNASE"/>
</dbReference>
<dbReference type="SUPFAM" id="SSF51905">
    <property type="entry name" value="FAD/NAD(P)-binding domain"/>
    <property type="match status" value="1"/>
</dbReference>
<protein>
    <submittedName>
        <fullName evidence="4">FAD-dependent monooxygenase</fullName>
    </submittedName>
</protein>
<comment type="caution">
    <text evidence="4">The sequence shown here is derived from an EMBL/GenBank/DDBJ whole genome shotgun (WGS) entry which is preliminary data.</text>
</comment>
<dbReference type="GO" id="GO:0071949">
    <property type="term" value="F:FAD binding"/>
    <property type="evidence" value="ECO:0007669"/>
    <property type="project" value="InterPro"/>
</dbReference>
<keyword evidence="2" id="KW-0274">FAD</keyword>
<dbReference type="Pfam" id="PF21274">
    <property type="entry name" value="Rng_hyd_C"/>
    <property type="match status" value="1"/>
</dbReference>
<keyword evidence="1" id="KW-0285">Flavoprotein</keyword>
<dbReference type="InterPro" id="IPR036188">
    <property type="entry name" value="FAD/NAD-bd_sf"/>
</dbReference>
<proteinExistence type="predicted"/>
<dbReference type="Gene3D" id="3.50.50.60">
    <property type="entry name" value="FAD/NAD(P)-binding domain"/>
    <property type="match status" value="1"/>
</dbReference>
<evidence type="ECO:0000256" key="2">
    <source>
        <dbReference type="ARBA" id="ARBA00022827"/>
    </source>
</evidence>
<dbReference type="InterPro" id="IPR050641">
    <property type="entry name" value="RIFMO-like"/>
</dbReference>
<dbReference type="PANTHER" id="PTHR43004">
    <property type="entry name" value="TRK SYSTEM POTASSIUM UPTAKE PROTEIN"/>
    <property type="match status" value="1"/>
</dbReference>
<dbReference type="Gene3D" id="3.30.9.10">
    <property type="entry name" value="D-Amino Acid Oxidase, subunit A, domain 2"/>
    <property type="match status" value="1"/>
</dbReference>
<organism evidence="4 5">
    <name type="scientific">Pseudomonas lactucae</name>
    <dbReference type="NCBI Taxonomy" id="2813360"/>
    <lineage>
        <taxon>Bacteria</taxon>
        <taxon>Pseudomonadati</taxon>
        <taxon>Pseudomonadota</taxon>
        <taxon>Gammaproteobacteria</taxon>
        <taxon>Pseudomonadales</taxon>
        <taxon>Pseudomonadaceae</taxon>
        <taxon>Pseudomonas</taxon>
    </lineage>
</organism>
<keyword evidence="5" id="KW-1185">Reference proteome</keyword>
<dbReference type="PANTHER" id="PTHR43004:SF8">
    <property type="entry name" value="FAD-BINDING DOMAIN-CONTAINING PROTEIN-RELATED"/>
    <property type="match status" value="1"/>
</dbReference>
<feature type="domain" description="FAD-binding" evidence="3">
    <location>
        <begin position="6"/>
        <end position="369"/>
    </location>
</feature>
<keyword evidence="4" id="KW-0503">Monooxygenase</keyword>
<dbReference type="InterPro" id="IPR002938">
    <property type="entry name" value="FAD-bd"/>
</dbReference>
<dbReference type="EMBL" id="JAFHKJ010000060">
    <property type="protein sequence ID" value="MBN2977146.1"/>
    <property type="molecule type" value="Genomic_DNA"/>
</dbReference>
<evidence type="ECO:0000313" key="5">
    <source>
        <dbReference type="Proteomes" id="UP001154860"/>
    </source>
</evidence>
<dbReference type="Gene3D" id="3.40.30.120">
    <property type="match status" value="1"/>
</dbReference>
<accession>A0A9X0YCM0</accession>
<name>A0A9X0YCM0_9PSED</name>
<evidence type="ECO:0000259" key="3">
    <source>
        <dbReference type="Pfam" id="PF01494"/>
    </source>
</evidence>
<evidence type="ECO:0000313" key="4">
    <source>
        <dbReference type="EMBL" id="MBN2977146.1"/>
    </source>
</evidence>
<gene>
    <name evidence="4" type="ORF">JWR99_14790</name>
</gene>
<dbReference type="AlphaFoldDB" id="A0A9X0YCM0"/>
<dbReference type="Proteomes" id="UP001154860">
    <property type="component" value="Unassembled WGS sequence"/>
</dbReference>
<evidence type="ECO:0000256" key="1">
    <source>
        <dbReference type="ARBA" id="ARBA00022630"/>
    </source>
</evidence>
<sequence>MRFMLETDVIIIGSGPAGSTAALALSNAGIANLVITKYRWLADTPRAHYINTRTLEVLRDLGVHQDVIAKAAPLEVMGNVVFCNSLTGKELGRLPYGANDPKRRSDYLLASPCEQCDLPQHLLEPILLGRAVSQGSHVRFDSQYLSHQQDPDGVVVQVSDRLSGSEYSIRCKYLLGADGANSKVAADLQLPMEGKMGKSGSISIILRADLSQYVAHRPGYLWWMLQPGADIGGIGMGLLRMVRPWNEWQIVWGYDINGPAPELTNEQAIAIVHQFVGDTSVEVEISSISLWTVNEMYAARYSQGRVFCLGDAVHRHPPTNGLGSNTSIQDAYNLAWKLSLVLAGTASPSLLETYDTERIPVGRQIIRRANKSVEDFAALFQALDLTTGLSAEQMNQNIRSLEHDTPEGAQRRKALRKAIQLKAYEFATQGVELNIRYQSDAIVEDADEPFVFSQDSELFYQPSLRAGGRLPHAWVNKNGRQLSTLDLVGKGQFTVITGIAGGAWVEQARQINEVFGLAVRCVTVGPGRDVEDLYGDWSALLDDREDACLLVRPDAHIAWHGNLSLYSPEHLRSVLSRVLGL</sequence>
<dbReference type="GO" id="GO:0016709">
    <property type="term" value="F:oxidoreductase activity, acting on paired donors, with incorporation or reduction of molecular oxygen, NAD(P)H as one donor, and incorporation of one atom of oxygen"/>
    <property type="evidence" value="ECO:0007669"/>
    <property type="project" value="UniProtKB-ARBA"/>
</dbReference>
<keyword evidence="4" id="KW-0560">Oxidoreductase</keyword>
<reference evidence="4 5" key="2">
    <citation type="journal article" date="2023" name="Plant Pathol.">
        <title>Dismantling and reorganizing Pseudomonas marginalis sensu#lato.</title>
        <authorList>
            <person name="Sawada H."/>
            <person name="Fujikawa T."/>
            <person name="Satou M."/>
        </authorList>
    </citation>
    <scope>NUCLEOTIDE SEQUENCE [LARGE SCALE GENOMIC DNA]</scope>
    <source>
        <strain evidence="4 5">MAFF 301381</strain>
    </source>
</reference>